<keyword evidence="4" id="KW-1185">Reference proteome</keyword>
<dbReference type="Proteomes" id="UP000051497">
    <property type="component" value="Unassembled WGS sequence"/>
</dbReference>
<gene>
    <name evidence="3" type="ORF">HT99x_012525</name>
    <name evidence="2" type="ORF">HT99x_02376</name>
</gene>
<reference evidence="2" key="1">
    <citation type="submission" date="2015-09" db="EMBL/GenBank/DDBJ databases">
        <title>Draft Genome Sequences of Two Novel Amoeba-resistant Intranuclear Bacteria, Candidatus Berkiella cookevillensis and Candidatus Berkiella aquae.</title>
        <authorList>
            <person name="Mehari Y.T."/>
            <person name="Arivett B.A."/>
            <person name="Farone A.L."/>
            <person name="Gunderson J.H."/>
            <person name="Farone M.B."/>
        </authorList>
    </citation>
    <scope>NUCLEOTIDE SEQUENCE [LARGE SCALE GENOMIC DNA]</scope>
    <source>
        <strain evidence="2">HT99</strain>
    </source>
</reference>
<dbReference type="AlphaFoldDB" id="A0A0Q9YIN1"/>
<comment type="caution">
    <text evidence="2">The sequence shown here is derived from an EMBL/GenBank/DDBJ whole genome shotgun (WGS) entry which is preliminary data.</text>
</comment>
<name>A0A0Q9YIN1_9GAMM</name>
<sequence>MKIASNVIGILLIIFGIVALSYQGFSYTKTEDVIKFGELKVTAQTKERVQIPPIAGVISVIAGIAVIALGRFGKK</sequence>
<evidence type="ECO:0000313" key="4">
    <source>
        <dbReference type="Proteomes" id="UP000051497"/>
    </source>
</evidence>
<feature type="transmembrane region" description="Helical" evidence="1">
    <location>
        <begin position="7"/>
        <end position="25"/>
    </location>
</feature>
<reference evidence="3" key="2">
    <citation type="journal article" date="2016" name="Genome Announc.">
        <title>Draft Genome Sequences of Two Novel Amoeba-Resistant Intranuclear Bacteria, 'Candidatus Berkiella cookevillensis' and 'Candidatus Berkiella aquae'.</title>
        <authorList>
            <person name="Mehari Y.T."/>
            <person name="Arivett B.A."/>
            <person name="Farone A.L."/>
            <person name="Gunderson J.H."/>
            <person name="Farone M.B."/>
        </authorList>
    </citation>
    <scope>NUCLEOTIDE SEQUENCE</scope>
    <source>
        <strain evidence="3">HT99</strain>
    </source>
</reference>
<keyword evidence="1" id="KW-1133">Transmembrane helix</keyword>
<organism evidence="2">
    <name type="scientific">Candidatus Berkiella aquae</name>
    <dbReference type="NCBI Taxonomy" id="295108"/>
    <lineage>
        <taxon>Bacteria</taxon>
        <taxon>Pseudomonadati</taxon>
        <taxon>Pseudomonadota</taxon>
        <taxon>Gammaproteobacteria</taxon>
        <taxon>Candidatus Berkiellales</taxon>
        <taxon>Candidatus Berkiellaceae</taxon>
        <taxon>Candidatus Berkiella</taxon>
    </lineage>
</organism>
<reference evidence="3" key="3">
    <citation type="submission" date="2021-06" db="EMBL/GenBank/DDBJ databases">
        <title>Genomic Description and Analysis of Intracellular Bacteria, Candidatus Berkiella cookevillensis and Candidatus Berkiella aquae.</title>
        <authorList>
            <person name="Kidane D.T."/>
            <person name="Mehari Y.T."/>
            <person name="Rice F.C."/>
            <person name="Arivett B.A."/>
            <person name="Farone A.L."/>
            <person name="Berk S.G."/>
            <person name="Farone M.B."/>
        </authorList>
    </citation>
    <scope>NUCLEOTIDE SEQUENCE</scope>
    <source>
        <strain evidence="3">HT99</strain>
    </source>
</reference>
<evidence type="ECO:0008006" key="5">
    <source>
        <dbReference type="Google" id="ProtNLM"/>
    </source>
</evidence>
<evidence type="ECO:0000256" key="1">
    <source>
        <dbReference type="SAM" id="Phobius"/>
    </source>
</evidence>
<dbReference type="OrthoDB" id="5773092at2"/>
<dbReference type="EMBL" id="LKAJ02000001">
    <property type="protein sequence ID" value="MCS5712259.1"/>
    <property type="molecule type" value="Genomic_DNA"/>
</dbReference>
<accession>A0A0Q9YIN1</accession>
<keyword evidence="1" id="KW-0472">Membrane</keyword>
<evidence type="ECO:0000313" key="2">
    <source>
        <dbReference type="EMBL" id="KRG20448.1"/>
    </source>
</evidence>
<dbReference type="EMBL" id="LKAJ01000011">
    <property type="protein sequence ID" value="KRG20448.1"/>
    <property type="molecule type" value="Genomic_DNA"/>
</dbReference>
<dbReference type="RefSeq" id="WP_083482939.1">
    <property type="nucleotide sequence ID" value="NZ_LKAJ02000001.1"/>
</dbReference>
<feature type="transmembrane region" description="Helical" evidence="1">
    <location>
        <begin position="54"/>
        <end position="72"/>
    </location>
</feature>
<proteinExistence type="predicted"/>
<keyword evidence="1" id="KW-0812">Transmembrane</keyword>
<dbReference type="STRING" id="295108.HT99x_02376"/>
<protein>
    <recommendedName>
        <fullName evidence="5">DUF3185 domain-containing protein</fullName>
    </recommendedName>
</protein>
<evidence type="ECO:0000313" key="3">
    <source>
        <dbReference type="EMBL" id="MCS5712259.1"/>
    </source>
</evidence>